<accession>A0A0L6URV6</accession>
<comment type="caution">
    <text evidence="1">The sequence shown here is derived from an EMBL/GenBank/DDBJ whole genome shotgun (WGS) entry which is preliminary data.</text>
</comment>
<evidence type="ECO:0000313" key="2">
    <source>
        <dbReference type="Proteomes" id="UP000037035"/>
    </source>
</evidence>
<name>A0A0L6URV6_9BASI</name>
<keyword evidence="2" id="KW-1185">Reference proteome</keyword>
<evidence type="ECO:0000313" key="1">
    <source>
        <dbReference type="EMBL" id="KNZ51249.1"/>
    </source>
</evidence>
<dbReference type="Proteomes" id="UP000037035">
    <property type="component" value="Unassembled WGS sequence"/>
</dbReference>
<gene>
    <name evidence="1" type="ORF">VP01_4026g2</name>
</gene>
<dbReference type="AlphaFoldDB" id="A0A0L6URV6"/>
<dbReference type="VEuPathDB" id="FungiDB:VP01_4026g2"/>
<dbReference type="EMBL" id="LAVV01009087">
    <property type="protein sequence ID" value="KNZ51249.1"/>
    <property type="molecule type" value="Genomic_DNA"/>
</dbReference>
<sequence>MTPTPPKRLTTQLNLESYQQLSHGTCVIAPQGKEAFCKVNFMPFSSMSPEELRGWEKLVCFFLDYTNYVEPVKNNGTLMGGAMWAGVTRQNSGSALNQMLLQ</sequence>
<protein>
    <submittedName>
        <fullName evidence="1">Uncharacterized protein</fullName>
    </submittedName>
</protein>
<reference evidence="1 2" key="1">
    <citation type="submission" date="2015-08" db="EMBL/GenBank/DDBJ databases">
        <title>Next Generation Sequencing and Analysis of the Genome of Puccinia sorghi L Schw, the Causal Agent of Maize Common Rust.</title>
        <authorList>
            <person name="Rochi L."/>
            <person name="Burguener G."/>
            <person name="Darino M."/>
            <person name="Turjanski A."/>
            <person name="Kreff E."/>
            <person name="Dieguez M.J."/>
            <person name="Sacco F."/>
        </authorList>
    </citation>
    <scope>NUCLEOTIDE SEQUENCE [LARGE SCALE GENOMIC DNA]</scope>
    <source>
        <strain evidence="1 2">RO10H11247</strain>
    </source>
</reference>
<organism evidence="1 2">
    <name type="scientific">Puccinia sorghi</name>
    <dbReference type="NCBI Taxonomy" id="27349"/>
    <lineage>
        <taxon>Eukaryota</taxon>
        <taxon>Fungi</taxon>
        <taxon>Dikarya</taxon>
        <taxon>Basidiomycota</taxon>
        <taxon>Pucciniomycotina</taxon>
        <taxon>Pucciniomycetes</taxon>
        <taxon>Pucciniales</taxon>
        <taxon>Pucciniaceae</taxon>
        <taxon>Puccinia</taxon>
    </lineage>
</organism>
<dbReference type="OrthoDB" id="10409701at2759"/>
<proteinExistence type="predicted"/>